<reference evidence="2 3" key="1">
    <citation type="submission" date="2020-11" db="EMBL/GenBank/DDBJ databases">
        <title>Draft genome sequencing of a Lachnospiraceae strain isolated from anoxic soil subjected to BSD treatment.</title>
        <authorList>
            <person name="Uek A."/>
            <person name="Tonouchi A."/>
        </authorList>
    </citation>
    <scope>NUCLEOTIDE SEQUENCE [LARGE SCALE GENOMIC DNA]</scope>
    <source>
        <strain evidence="2 3">TB5</strain>
    </source>
</reference>
<gene>
    <name evidence="2" type="ORF">bsdtb5_37900</name>
</gene>
<name>A0A7R7EPT3_9FIRM</name>
<accession>A0A7R7EPT3</accession>
<keyword evidence="1" id="KW-0472">Membrane</keyword>
<keyword evidence="1" id="KW-1133">Transmembrane helix</keyword>
<organism evidence="2 3">
    <name type="scientific">Anaeromicropila herbilytica</name>
    <dbReference type="NCBI Taxonomy" id="2785025"/>
    <lineage>
        <taxon>Bacteria</taxon>
        <taxon>Bacillati</taxon>
        <taxon>Bacillota</taxon>
        <taxon>Clostridia</taxon>
        <taxon>Lachnospirales</taxon>
        <taxon>Lachnospiraceae</taxon>
        <taxon>Anaeromicropila</taxon>
    </lineage>
</organism>
<dbReference type="KEGG" id="ahb:bsdtb5_37900"/>
<keyword evidence="3" id="KW-1185">Reference proteome</keyword>
<feature type="transmembrane region" description="Helical" evidence="1">
    <location>
        <begin position="12"/>
        <end position="30"/>
    </location>
</feature>
<evidence type="ECO:0000313" key="2">
    <source>
        <dbReference type="EMBL" id="BCN32495.1"/>
    </source>
</evidence>
<dbReference type="Proteomes" id="UP000595897">
    <property type="component" value="Chromosome"/>
</dbReference>
<dbReference type="AlphaFoldDB" id="A0A7R7EPT3"/>
<dbReference type="RefSeq" id="WP_271713539.1">
    <property type="nucleotide sequence ID" value="NZ_AP024169.1"/>
</dbReference>
<protein>
    <submittedName>
        <fullName evidence="2">Uncharacterized protein</fullName>
    </submittedName>
</protein>
<dbReference type="EMBL" id="AP024169">
    <property type="protein sequence ID" value="BCN32495.1"/>
    <property type="molecule type" value="Genomic_DNA"/>
</dbReference>
<evidence type="ECO:0000256" key="1">
    <source>
        <dbReference type="SAM" id="Phobius"/>
    </source>
</evidence>
<keyword evidence="1" id="KW-0812">Transmembrane</keyword>
<evidence type="ECO:0000313" key="3">
    <source>
        <dbReference type="Proteomes" id="UP000595897"/>
    </source>
</evidence>
<proteinExistence type="predicted"/>
<sequence length="502" mass="57759">MITKNKTKHRSKIILVVIAILGIFLLLYIFQNRISNFIALNTKSPKEYYAYIMNKRLDESIENIFDLSKQKKENASDSNVNTPISKTMSIDALFGNNFIYNLLNKTSTLDSVHTIGLDYRTQSKKDKKYALLDLHCNDNDLLNIMTQYDSQKKQFYLSIPELSEGTFFFSPDSSKNSSDSFLSHSNQKQDTKRLSKSKKIKLIKKYIHFYMNQIKSVTLERNVKLTSKHITKNTTKLSFSFTLKELLTSFNNLLEEVSYDSDIEDIIVSSNICSTSEYHSFLSLCTLGLNMYFHDKDMDGNIDCSIWVDDSGNIIGRNISVSYRNSKIIVAYKTLRKGSQIAYDGLLQYNASNDDCFKLTAKGSGRLDGFNFNGDLNTIINYQSQANSNKNSNYHGAFSYQIKDLFKLDKESLTLNGLLYQDTDIKHPYKIDFTYDRSDSSALFKAYKDDTKYMTIEVTQKKESEDSFQMQLDQSQIYDGLKGLLPYISSLDFSKLFNQLHE</sequence>